<reference evidence="2" key="2">
    <citation type="submission" date="2021-01" db="UniProtKB">
        <authorList>
            <consortium name="EnsemblPlants"/>
        </authorList>
    </citation>
    <scope>IDENTIFICATION</scope>
</reference>
<name>A0A7N2LK90_QUELO</name>
<organism evidence="2 3">
    <name type="scientific">Quercus lobata</name>
    <name type="common">Valley oak</name>
    <dbReference type="NCBI Taxonomy" id="97700"/>
    <lineage>
        <taxon>Eukaryota</taxon>
        <taxon>Viridiplantae</taxon>
        <taxon>Streptophyta</taxon>
        <taxon>Embryophyta</taxon>
        <taxon>Tracheophyta</taxon>
        <taxon>Spermatophyta</taxon>
        <taxon>Magnoliopsida</taxon>
        <taxon>eudicotyledons</taxon>
        <taxon>Gunneridae</taxon>
        <taxon>Pentapetalae</taxon>
        <taxon>rosids</taxon>
        <taxon>fabids</taxon>
        <taxon>Fagales</taxon>
        <taxon>Fagaceae</taxon>
        <taxon>Quercus</taxon>
    </lineage>
</organism>
<evidence type="ECO:0000313" key="3">
    <source>
        <dbReference type="Proteomes" id="UP000594261"/>
    </source>
</evidence>
<sequence length="100" mass="11172">MEPLLPPEVENSSAPWKGEIGGNNGSKMEPPLSLDVEKKDMSLSMSRRRERGANFESKIEPLLQPEVENSSAPFKGDIERNNGSKMELPLFPVMKIVNVY</sequence>
<dbReference type="InParanoid" id="A0A7N2LK90"/>
<dbReference type="Proteomes" id="UP000594261">
    <property type="component" value="Chromosome 4"/>
</dbReference>
<dbReference type="AlphaFoldDB" id="A0A7N2LK90"/>
<keyword evidence="3" id="KW-1185">Reference proteome</keyword>
<feature type="region of interest" description="Disordered" evidence="1">
    <location>
        <begin position="1"/>
        <end position="83"/>
    </location>
</feature>
<dbReference type="Gramene" id="QL04p091360:mrna">
    <property type="protein sequence ID" value="QL04p091360:mrna:CDS:1"/>
    <property type="gene ID" value="QL04p091360"/>
</dbReference>
<reference evidence="2 3" key="1">
    <citation type="journal article" date="2016" name="G3 (Bethesda)">
        <title>First Draft Assembly and Annotation of the Genome of a California Endemic Oak Quercus lobata Nee (Fagaceae).</title>
        <authorList>
            <person name="Sork V.L."/>
            <person name="Fitz-Gibbon S.T."/>
            <person name="Puiu D."/>
            <person name="Crepeau M."/>
            <person name="Gugger P.F."/>
            <person name="Sherman R."/>
            <person name="Stevens K."/>
            <person name="Langley C.H."/>
            <person name="Pellegrini M."/>
            <person name="Salzberg S.L."/>
        </authorList>
    </citation>
    <scope>NUCLEOTIDE SEQUENCE [LARGE SCALE GENOMIC DNA]</scope>
    <source>
        <strain evidence="2 3">cv. SW786</strain>
    </source>
</reference>
<accession>A0A7N2LK90</accession>
<evidence type="ECO:0000256" key="1">
    <source>
        <dbReference type="SAM" id="MobiDB-lite"/>
    </source>
</evidence>
<evidence type="ECO:0000313" key="2">
    <source>
        <dbReference type="EnsemblPlants" id="QL04p091360:mrna:CDS:1"/>
    </source>
</evidence>
<proteinExistence type="predicted"/>
<dbReference type="EMBL" id="LRBV02000004">
    <property type="status" value="NOT_ANNOTATED_CDS"/>
    <property type="molecule type" value="Genomic_DNA"/>
</dbReference>
<protein>
    <submittedName>
        <fullName evidence="2">Uncharacterized protein</fullName>
    </submittedName>
</protein>
<dbReference type="EnsemblPlants" id="QL04p091360:mrna">
    <property type="protein sequence ID" value="QL04p091360:mrna:CDS:1"/>
    <property type="gene ID" value="QL04p091360"/>
</dbReference>